<organism evidence="3 4">
    <name type="scientific">Blomia tropicalis</name>
    <name type="common">Mite</name>
    <dbReference type="NCBI Taxonomy" id="40697"/>
    <lineage>
        <taxon>Eukaryota</taxon>
        <taxon>Metazoa</taxon>
        <taxon>Ecdysozoa</taxon>
        <taxon>Arthropoda</taxon>
        <taxon>Chelicerata</taxon>
        <taxon>Arachnida</taxon>
        <taxon>Acari</taxon>
        <taxon>Acariformes</taxon>
        <taxon>Sarcoptiformes</taxon>
        <taxon>Astigmata</taxon>
        <taxon>Glycyphagoidea</taxon>
        <taxon>Echimyopodidae</taxon>
        <taxon>Blomia</taxon>
    </lineage>
</organism>
<protein>
    <submittedName>
        <fullName evidence="3">Uncharacterized protein</fullName>
    </submittedName>
</protein>
<dbReference type="AlphaFoldDB" id="A0A9Q0M6A2"/>
<dbReference type="Proteomes" id="UP001142055">
    <property type="component" value="Chromosome 3"/>
</dbReference>
<feature type="compositionally biased region" description="Acidic residues" evidence="1">
    <location>
        <begin position="177"/>
        <end position="188"/>
    </location>
</feature>
<accession>A0A9Q0M6A2</accession>
<keyword evidence="4" id="KW-1185">Reference proteome</keyword>
<evidence type="ECO:0000313" key="3">
    <source>
        <dbReference type="EMBL" id="KAJ6218150.1"/>
    </source>
</evidence>
<keyword evidence="2" id="KW-0472">Membrane</keyword>
<reference evidence="3" key="1">
    <citation type="submission" date="2022-12" db="EMBL/GenBank/DDBJ databases">
        <title>Genome assemblies of Blomia tropicalis.</title>
        <authorList>
            <person name="Cui Y."/>
        </authorList>
    </citation>
    <scope>NUCLEOTIDE SEQUENCE</scope>
    <source>
        <tissue evidence="3">Adult mites</tissue>
    </source>
</reference>
<evidence type="ECO:0000256" key="1">
    <source>
        <dbReference type="SAM" id="MobiDB-lite"/>
    </source>
</evidence>
<feature type="region of interest" description="Disordered" evidence="1">
    <location>
        <begin position="161"/>
        <end position="223"/>
    </location>
</feature>
<feature type="compositionally biased region" description="Basic residues" evidence="1">
    <location>
        <begin position="210"/>
        <end position="220"/>
    </location>
</feature>
<feature type="transmembrane region" description="Helical" evidence="2">
    <location>
        <begin position="12"/>
        <end position="31"/>
    </location>
</feature>
<evidence type="ECO:0000313" key="4">
    <source>
        <dbReference type="Proteomes" id="UP001142055"/>
    </source>
</evidence>
<gene>
    <name evidence="3" type="ORF">RDWZM_009307</name>
</gene>
<keyword evidence="2" id="KW-0812">Transmembrane</keyword>
<sequence length="248" mass="26318">MALGLISSPLQMIFSLLLMQGISLTMFRSFLNQAINRADPLRFSLNFGNQNNTTQGSNSATTVPTPAPIVDPRMLDLLTLIRALTPANSGGNGAGAASGGISGTNSIQAAASSSHVSPIMSSPIIALPTISASPQPAQQTNLGANVPHIIIVPQLMKTAASQPVQSVIEPSNNRNDDVDDVDDDDNNNDDSQSKKSVPKVVPIYEYQQPKVKKSKRKSKSSKNVVVFDAVGYRHPNHNYDSVGSNVDV</sequence>
<dbReference type="OMA" id="SPIRMIF"/>
<evidence type="ECO:0000256" key="2">
    <source>
        <dbReference type="SAM" id="Phobius"/>
    </source>
</evidence>
<dbReference type="EMBL" id="JAPWDV010000003">
    <property type="protein sequence ID" value="KAJ6218150.1"/>
    <property type="molecule type" value="Genomic_DNA"/>
</dbReference>
<name>A0A9Q0M6A2_BLOTA</name>
<proteinExistence type="predicted"/>
<keyword evidence="2" id="KW-1133">Transmembrane helix</keyword>
<feature type="compositionally biased region" description="Polar residues" evidence="1">
    <location>
        <begin position="161"/>
        <end position="171"/>
    </location>
</feature>
<comment type="caution">
    <text evidence="3">The sequence shown here is derived from an EMBL/GenBank/DDBJ whole genome shotgun (WGS) entry which is preliminary data.</text>
</comment>